<accession>A0AA96LMX3</accession>
<evidence type="ECO:0000256" key="4">
    <source>
        <dbReference type="PROSITE-ProRule" id="PRU00169"/>
    </source>
</evidence>
<dbReference type="InterPro" id="IPR009057">
    <property type="entry name" value="Homeodomain-like_sf"/>
</dbReference>
<evidence type="ECO:0000256" key="2">
    <source>
        <dbReference type="ARBA" id="ARBA00023125"/>
    </source>
</evidence>
<keyword evidence="1" id="KW-0805">Transcription regulation</keyword>
<evidence type="ECO:0000313" key="9">
    <source>
        <dbReference type="Proteomes" id="UP001305702"/>
    </source>
</evidence>
<dbReference type="InterPro" id="IPR018062">
    <property type="entry name" value="HTH_AraC-typ_CS"/>
</dbReference>
<dbReference type="EMBL" id="CP130318">
    <property type="protein sequence ID" value="WNQ14102.1"/>
    <property type="molecule type" value="Genomic_DNA"/>
</dbReference>
<keyword evidence="2" id="KW-0238">DNA-binding</keyword>
<feature type="domain" description="HTH araC/xylS-type" evidence="6">
    <location>
        <begin position="406"/>
        <end position="504"/>
    </location>
</feature>
<dbReference type="KEGG" id="paun:MJA45_14110"/>
<protein>
    <submittedName>
        <fullName evidence="8">Helix-turn-helix domain-containing protein</fullName>
    </submittedName>
</protein>
<dbReference type="InterPro" id="IPR001789">
    <property type="entry name" value="Sig_transdc_resp-reg_receiver"/>
</dbReference>
<organism evidence="8 9">
    <name type="scientific">Paenibacillus aurantius</name>
    <dbReference type="NCBI Taxonomy" id="2918900"/>
    <lineage>
        <taxon>Bacteria</taxon>
        <taxon>Bacillati</taxon>
        <taxon>Bacillota</taxon>
        <taxon>Bacilli</taxon>
        <taxon>Bacillales</taxon>
        <taxon>Paenibacillaceae</taxon>
        <taxon>Paenibacillus</taxon>
    </lineage>
</organism>
<dbReference type="AlphaFoldDB" id="A0AA96LMX3"/>
<dbReference type="CDD" id="cd17536">
    <property type="entry name" value="REC_YesN-like"/>
    <property type="match status" value="1"/>
</dbReference>
<proteinExistence type="predicted"/>
<dbReference type="PROSITE" id="PS01124">
    <property type="entry name" value="HTH_ARAC_FAMILY_2"/>
    <property type="match status" value="1"/>
</dbReference>
<name>A0AA96LMX3_9BACL</name>
<feature type="coiled-coil region" evidence="5">
    <location>
        <begin position="113"/>
        <end position="140"/>
    </location>
</feature>
<keyword evidence="3" id="KW-0804">Transcription</keyword>
<gene>
    <name evidence="8" type="ORF">MJA45_14110</name>
</gene>
<dbReference type="RefSeq" id="WP_315607885.1">
    <property type="nucleotide sequence ID" value="NZ_CP130318.1"/>
</dbReference>
<evidence type="ECO:0000256" key="1">
    <source>
        <dbReference type="ARBA" id="ARBA00023015"/>
    </source>
</evidence>
<dbReference type="PROSITE" id="PS00041">
    <property type="entry name" value="HTH_ARAC_FAMILY_1"/>
    <property type="match status" value="1"/>
</dbReference>
<dbReference type="SMART" id="SM00448">
    <property type="entry name" value="REC"/>
    <property type="match status" value="1"/>
</dbReference>
<dbReference type="SUPFAM" id="SSF52172">
    <property type="entry name" value="CheY-like"/>
    <property type="match status" value="1"/>
</dbReference>
<evidence type="ECO:0000256" key="3">
    <source>
        <dbReference type="ARBA" id="ARBA00023163"/>
    </source>
</evidence>
<dbReference type="SUPFAM" id="SSF46689">
    <property type="entry name" value="Homeodomain-like"/>
    <property type="match status" value="2"/>
</dbReference>
<dbReference type="GO" id="GO:0043565">
    <property type="term" value="F:sequence-specific DNA binding"/>
    <property type="evidence" value="ECO:0007669"/>
    <property type="project" value="InterPro"/>
</dbReference>
<keyword evidence="9" id="KW-1185">Reference proteome</keyword>
<dbReference type="InterPro" id="IPR018060">
    <property type="entry name" value="HTH_AraC"/>
</dbReference>
<dbReference type="Pfam" id="PF12833">
    <property type="entry name" value="HTH_18"/>
    <property type="match status" value="1"/>
</dbReference>
<evidence type="ECO:0000313" key="8">
    <source>
        <dbReference type="EMBL" id="WNQ14102.1"/>
    </source>
</evidence>
<dbReference type="PRINTS" id="PR00032">
    <property type="entry name" value="HTHARAC"/>
</dbReference>
<dbReference type="SMART" id="SM00342">
    <property type="entry name" value="HTH_ARAC"/>
    <property type="match status" value="1"/>
</dbReference>
<evidence type="ECO:0000256" key="5">
    <source>
        <dbReference type="SAM" id="Coils"/>
    </source>
</evidence>
<dbReference type="Pfam" id="PF00072">
    <property type="entry name" value="Response_reg"/>
    <property type="match status" value="1"/>
</dbReference>
<dbReference type="Proteomes" id="UP001305702">
    <property type="component" value="Chromosome"/>
</dbReference>
<dbReference type="PROSITE" id="PS50110">
    <property type="entry name" value="RESPONSE_REGULATORY"/>
    <property type="match status" value="1"/>
</dbReference>
<feature type="domain" description="Response regulatory" evidence="7">
    <location>
        <begin position="7"/>
        <end position="124"/>
    </location>
</feature>
<dbReference type="PANTHER" id="PTHR43280:SF2">
    <property type="entry name" value="HTH-TYPE TRANSCRIPTIONAL REGULATOR EXSA"/>
    <property type="match status" value="1"/>
</dbReference>
<dbReference type="Gene3D" id="3.40.50.2300">
    <property type="match status" value="1"/>
</dbReference>
<dbReference type="GO" id="GO:0003700">
    <property type="term" value="F:DNA-binding transcription factor activity"/>
    <property type="evidence" value="ECO:0007669"/>
    <property type="project" value="InterPro"/>
</dbReference>
<reference evidence="8 9" key="1">
    <citation type="submission" date="2022-02" db="EMBL/GenBank/DDBJ databases">
        <title>Paenibacillus sp. MBLB1776 Whole Genome Shotgun Sequencing.</title>
        <authorList>
            <person name="Hwang C.Y."/>
            <person name="Cho E.-S."/>
            <person name="Seo M.-J."/>
        </authorList>
    </citation>
    <scope>NUCLEOTIDE SEQUENCE [LARGE SCALE GENOMIC DNA]</scope>
    <source>
        <strain evidence="8 9">MBLB1776</strain>
    </source>
</reference>
<keyword evidence="5" id="KW-0175">Coiled coil</keyword>
<dbReference type="InterPro" id="IPR020449">
    <property type="entry name" value="Tscrpt_reg_AraC-type_HTH"/>
</dbReference>
<dbReference type="GO" id="GO:0000160">
    <property type="term" value="P:phosphorelay signal transduction system"/>
    <property type="evidence" value="ECO:0007669"/>
    <property type="project" value="InterPro"/>
</dbReference>
<evidence type="ECO:0000259" key="7">
    <source>
        <dbReference type="PROSITE" id="PS50110"/>
    </source>
</evidence>
<dbReference type="PANTHER" id="PTHR43280">
    <property type="entry name" value="ARAC-FAMILY TRANSCRIPTIONAL REGULATOR"/>
    <property type="match status" value="1"/>
</dbReference>
<dbReference type="Gene3D" id="1.10.10.60">
    <property type="entry name" value="Homeodomain-like"/>
    <property type="match status" value="2"/>
</dbReference>
<keyword evidence="4" id="KW-0597">Phosphoprotein</keyword>
<evidence type="ECO:0000259" key="6">
    <source>
        <dbReference type="PROSITE" id="PS01124"/>
    </source>
</evidence>
<dbReference type="InterPro" id="IPR011006">
    <property type="entry name" value="CheY-like_superfamily"/>
</dbReference>
<feature type="modified residue" description="4-aspartylphosphate" evidence="4">
    <location>
        <position position="59"/>
    </location>
</feature>
<sequence length="506" mass="57779">MKDTAYRILIVDDDEEVRSGLAEIVDWESCGFQVAAVLKDGGEAIQYLEGARVDAVLSDIRMTFVSGLSLAKHIYETRLPVKVVLISGYQEFELAKEAIRYNVQDYLLKPTDLDEVYRVFRSLKEQLDKERSEQNQQEAKKEMWHQMLRYLKDRYLPHLLFDTLADEGEIRRQFEMIGMNLDPRACACAPVRLSWTTAAPAEAVQRTLLHSLAESSSAITLLPLGPAGNPLTMLAISLDPEEEPLSIAVSRILSLAAARLRSLIGLTIDWQVEHVYPALSEFLEEHRSLRMQSGPLSVSRLRQWKEDKRLWTELLEEGRYEKAGQLLDHYMVHYGRDQIDLLKSILIQLFGSLDSVYAHDSGSARLMQLCKSENPEEIKQISHSLLKELGRREAGGSAETERRVITQAKQFVKANAGKEITLQEVANHVYLNPVYLSRLFKLETGESFSDYVTNIRINQAAHLLQSTNMKIYEVCEQAGYKDVRHFYKLFRKYKGCSPSEYREGLG</sequence>